<evidence type="ECO:0000259" key="3">
    <source>
        <dbReference type="PROSITE" id="PS51031"/>
    </source>
</evidence>
<feature type="compositionally biased region" description="Polar residues" evidence="2">
    <location>
        <begin position="154"/>
        <end position="185"/>
    </location>
</feature>
<name>A0AAV8Y4B9_9CUCU</name>
<evidence type="ECO:0000313" key="5">
    <source>
        <dbReference type="Proteomes" id="UP001162156"/>
    </source>
</evidence>
<comment type="subcellular location">
    <subcellularLocation>
        <location evidence="1">Nucleus</location>
    </subcellularLocation>
</comment>
<accession>A0AAV8Y4B9</accession>
<gene>
    <name evidence="4" type="ORF">NQ314_009221</name>
</gene>
<dbReference type="PROSITE" id="PS51031">
    <property type="entry name" value="BESS"/>
    <property type="match status" value="1"/>
</dbReference>
<evidence type="ECO:0000313" key="4">
    <source>
        <dbReference type="EMBL" id="KAJ8945469.1"/>
    </source>
</evidence>
<feature type="non-terminal residue" evidence="4">
    <location>
        <position position="1"/>
    </location>
</feature>
<comment type="caution">
    <text evidence="4">The sequence shown here is derived from an EMBL/GenBank/DDBJ whole genome shotgun (WGS) entry which is preliminary data.</text>
</comment>
<reference evidence="4" key="1">
    <citation type="journal article" date="2023" name="Insect Mol. Biol.">
        <title>Genome sequencing provides insights into the evolution of gene families encoding plant cell wall-degrading enzymes in longhorned beetles.</title>
        <authorList>
            <person name="Shin N.R."/>
            <person name="Okamura Y."/>
            <person name="Kirsch R."/>
            <person name="Pauchet Y."/>
        </authorList>
    </citation>
    <scope>NUCLEOTIDE SEQUENCE</scope>
    <source>
        <strain evidence="4">RBIC_L_NR</strain>
    </source>
</reference>
<dbReference type="InterPro" id="IPR004210">
    <property type="entry name" value="BESS_motif"/>
</dbReference>
<keyword evidence="5" id="KW-1185">Reference proteome</keyword>
<dbReference type="GO" id="GO:0003677">
    <property type="term" value="F:DNA binding"/>
    <property type="evidence" value="ECO:0007669"/>
    <property type="project" value="InterPro"/>
</dbReference>
<protein>
    <recommendedName>
        <fullName evidence="3">BESS domain-containing protein</fullName>
    </recommendedName>
</protein>
<dbReference type="Proteomes" id="UP001162156">
    <property type="component" value="Unassembled WGS sequence"/>
</dbReference>
<dbReference type="EMBL" id="JANEYF010002509">
    <property type="protein sequence ID" value="KAJ8945469.1"/>
    <property type="molecule type" value="Genomic_DNA"/>
</dbReference>
<keyword evidence="1" id="KW-0539">Nucleus</keyword>
<dbReference type="GO" id="GO:0005634">
    <property type="term" value="C:nucleus"/>
    <property type="evidence" value="ECO:0007669"/>
    <property type="project" value="UniProtKB-SubCell"/>
</dbReference>
<evidence type="ECO:0000256" key="2">
    <source>
        <dbReference type="SAM" id="MobiDB-lite"/>
    </source>
</evidence>
<dbReference type="AlphaFoldDB" id="A0AAV8Y4B9"/>
<feature type="region of interest" description="Disordered" evidence="2">
    <location>
        <begin position="153"/>
        <end position="193"/>
    </location>
</feature>
<feature type="region of interest" description="Disordered" evidence="2">
    <location>
        <begin position="28"/>
        <end position="76"/>
    </location>
</feature>
<evidence type="ECO:0000256" key="1">
    <source>
        <dbReference type="PROSITE-ProRule" id="PRU00371"/>
    </source>
</evidence>
<proteinExistence type="predicted"/>
<organism evidence="4 5">
    <name type="scientific">Rhamnusium bicolor</name>
    <dbReference type="NCBI Taxonomy" id="1586634"/>
    <lineage>
        <taxon>Eukaryota</taxon>
        <taxon>Metazoa</taxon>
        <taxon>Ecdysozoa</taxon>
        <taxon>Arthropoda</taxon>
        <taxon>Hexapoda</taxon>
        <taxon>Insecta</taxon>
        <taxon>Pterygota</taxon>
        <taxon>Neoptera</taxon>
        <taxon>Endopterygota</taxon>
        <taxon>Coleoptera</taxon>
        <taxon>Polyphaga</taxon>
        <taxon>Cucujiformia</taxon>
        <taxon>Chrysomeloidea</taxon>
        <taxon>Cerambycidae</taxon>
        <taxon>Lepturinae</taxon>
        <taxon>Rhagiini</taxon>
        <taxon>Rhamnusium</taxon>
    </lineage>
</organism>
<sequence>KDVLKRWTNLRDAFVKSKRKLKDCEKRQEGLAEVEEEDAVPQRAHEDTEGATNTITGEANKRTTETPSTRARKHRKPDEIELRIMKALESEKPDNKMAFFNSLLPHLDTFDNNNFLQFQMGVLQLISNINEKKEDGTLASSFPHSFTYHPPPFSTQTSRFPSKLPSTSGMNVNVNYSQSSEVNSLEDSRENQG</sequence>
<feature type="domain" description="BESS" evidence="3">
    <location>
        <begin position="93"/>
        <end position="132"/>
    </location>
</feature>